<proteinExistence type="predicted"/>
<protein>
    <submittedName>
        <fullName evidence="1">Uncharacterized protein</fullName>
    </submittedName>
</protein>
<name>A0A2P2PKT6_RHIMU</name>
<evidence type="ECO:0000313" key="1">
    <source>
        <dbReference type="EMBL" id="MBX55291.1"/>
    </source>
</evidence>
<accession>A0A2P2PKT6</accession>
<sequence length="18" mass="1846">MGVFSLISLGNCGAVKFC</sequence>
<organism evidence="1">
    <name type="scientific">Rhizophora mucronata</name>
    <name type="common">Asiatic mangrove</name>
    <dbReference type="NCBI Taxonomy" id="61149"/>
    <lineage>
        <taxon>Eukaryota</taxon>
        <taxon>Viridiplantae</taxon>
        <taxon>Streptophyta</taxon>
        <taxon>Embryophyta</taxon>
        <taxon>Tracheophyta</taxon>
        <taxon>Spermatophyta</taxon>
        <taxon>Magnoliopsida</taxon>
        <taxon>eudicotyledons</taxon>
        <taxon>Gunneridae</taxon>
        <taxon>Pentapetalae</taxon>
        <taxon>rosids</taxon>
        <taxon>fabids</taxon>
        <taxon>Malpighiales</taxon>
        <taxon>Rhizophoraceae</taxon>
        <taxon>Rhizophora</taxon>
    </lineage>
</organism>
<dbReference type="AlphaFoldDB" id="A0A2P2PKT6"/>
<dbReference type="EMBL" id="GGEC01074807">
    <property type="protein sequence ID" value="MBX55291.1"/>
    <property type="molecule type" value="Transcribed_RNA"/>
</dbReference>
<reference evidence="1" key="1">
    <citation type="submission" date="2018-02" db="EMBL/GenBank/DDBJ databases">
        <title>Rhizophora mucronata_Transcriptome.</title>
        <authorList>
            <person name="Meera S.P."/>
            <person name="Sreeshan A."/>
            <person name="Augustine A."/>
        </authorList>
    </citation>
    <scope>NUCLEOTIDE SEQUENCE</scope>
    <source>
        <tissue evidence="1">Leaf</tissue>
    </source>
</reference>